<organism evidence="9 10">
    <name type="scientific">Blastococcus carthaginiensis</name>
    <dbReference type="NCBI Taxonomy" id="3050034"/>
    <lineage>
        <taxon>Bacteria</taxon>
        <taxon>Bacillati</taxon>
        <taxon>Actinomycetota</taxon>
        <taxon>Actinomycetes</taxon>
        <taxon>Geodermatophilales</taxon>
        <taxon>Geodermatophilaceae</taxon>
        <taxon>Blastococcus</taxon>
    </lineage>
</organism>
<keyword evidence="5 7" id="KW-0472">Membrane</keyword>
<proteinExistence type="inferred from homology"/>
<dbReference type="EMBL" id="JASNFN010000009">
    <property type="protein sequence ID" value="MDP5182782.1"/>
    <property type="molecule type" value="Genomic_DNA"/>
</dbReference>
<dbReference type="PANTHER" id="PTHR38459">
    <property type="entry name" value="PROPHAGE BACTOPRENOL-LINKED GLUCOSE TRANSLOCASE HOMOLOG"/>
    <property type="match status" value="1"/>
</dbReference>
<comment type="caution">
    <text evidence="9">The sequence shown here is derived from an EMBL/GenBank/DDBJ whole genome shotgun (WGS) entry which is preliminary data.</text>
</comment>
<comment type="subcellular location">
    <subcellularLocation>
        <location evidence="1">Membrane</location>
        <topology evidence="1">Multi-pass membrane protein</topology>
    </subcellularLocation>
</comment>
<evidence type="ECO:0000256" key="3">
    <source>
        <dbReference type="ARBA" id="ARBA00022692"/>
    </source>
</evidence>
<dbReference type="PANTHER" id="PTHR38459:SF1">
    <property type="entry name" value="PROPHAGE BACTOPRENOL-LINKED GLUCOSE TRANSLOCASE HOMOLOG"/>
    <property type="match status" value="1"/>
</dbReference>
<keyword evidence="4 7" id="KW-1133">Transmembrane helix</keyword>
<reference evidence="10" key="1">
    <citation type="submission" date="2023-05" db="EMBL/GenBank/DDBJ databases">
        <title>Draft genome of Pseudofrankia sp. BMG5.37.</title>
        <authorList>
            <person name="Gtari M."/>
            <person name="Ghodhbane F."/>
            <person name="Sbissi I."/>
        </authorList>
    </citation>
    <scope>NUCLEOTIDE SEQUENCE [LARGE SCALE GENOMIC DNA]</scope>
    <source>
        <strain evidence="10">BMG 814</strain>
    </source>
</reference>
<evidence type="ECO:0000259" key="8">
    <source>
        <dbReference type="Pfam" id="PF04138"/>
    </source>
</evidence>
<dbReference type="InterPro" id="IPR007267">
    <property type="entry name" value="GtrA_DPMS_TM"/>
</dbReference>
<name>A0ABT9IB36_9ACTN</name>
<evidence type="ECO:0000256" key="4">
    <source>
        <dbReference type="ARBA" id="ARBA00022989"/>
    </source>
</evidence>
<accession>A0ABT9IB36</accession>
<protein>
    <submittedName>
        <fullName evidence="9">GtrA family protein</fullName>
    </submittedName>
</protein>
<feature type="transmembrane region" description="Helical" evidence="7">
    <location>
        <begin position="70"/>
        <end position="94"/>
    </location>
</feature>
<evidence type="ECO:0000313" key="10">
    <source>
        <dbReference type="Proteomes" id="UP001233673"/>
    </source>
</evidence>
<feature type="domain" description="GtrA/DPMS transmembrane" evidence="8">
    <location>
        <begin position="11"/>
        <end position="120"/>
    </location>
</feature>
<evidence type="ECO:0000256" key="1">
    <source>
        <dbReference type="ARBA" id="ARBA00004141"/>
    </source>
</evidence>
<evidence type="ECO:0000256" key="5">
    <source>
        <dbReference type="ARBA" id="ARBA00023136"/>
    </source>
</evidence>
<feature type="region of interest" description="Disordered" evidence="6">
    <location>
        <begin position="127"/>
        <end position="147"/>
    </location>
</feature>
<feature type="transmembrane region" description="Helical" evidence="7">
    <location>
        <begin position="12"/>
        <end position="30"/>
    </location>
</feature>
<dbReference type="RefSeq" id="WP_305999450.1">
    <property type="nucleotide sequence ID" value="NZ_JASNFN010000009.1"/>
</dbReference>
<evidence type="ECO:0000256" key="7">
    <source>
        <dbReference type="SAM" id="Phobius"/>
    </source>
</evidence>
<sequence length="147" mass="15802">MDRTTLRHALRFFVVGVINTGVYYGTYLLLSLVAHYLVAHLGAILVAMVGSFLLNCYWTFRTRPTWRKLALFPLTNATNYVMTTAGVVVLVEWLGVDERLAPLVAAVAAIPVTFLLSRRLLAGRPAAATGPAAGPGAGLPAPRGVPR</sequence>
<keyword evidence="3 7" id="KW-0812">Transmembrane</keyword>
<dbReference type="Proteomes" id="UP001233673">
    <property type="component" value="Unassembled WGS sequence"/>
</dbReference>
<dbReference type="Pfam" id="PF04138">
    <property type="entry name" value="GtrA_DPMS_TM"/>
    <property type="match status" value="1"/>
</dbReference>
<feature type="transmembrane region" description="Helical" evidence="7">
    <location>
        <begin position="100"/>
        <end position="117"/>
    </location>
</feature>
<evidence type="ECO:0000256" key="2">
    <source>
        <dbReference type="ARBA" id="ARBA00009399"/>
    </source>
</evidence>
<comment type="similarity">
    <text evidence="2">Belongs to the GtrA family.</text>
</comment>
<dbReference type="InterPro" id="IPR051401">
    <property type="entry name" value="GtrA_CellWall_Glycosyl"/>
</dbReference>
<evidence type="ECO:0000256" key="6">
    <source>
        <dbReference type="SAM" id="MobiDB-lite"/>
    </source>
</evidence>
<feature type="transmembrane region" description="Helical" evidence="7">
    <location>
        <begin position="36"/>
        <end position="58"/>
    </location>
</feature>
<keyword evidence="10" id="KW-1185">Reference proteome</keyword>
<gene>
    <name evidence="9" type="ORF">QOZ88_09030</name>
</gene>
<evidence type="ECO:0000313" key="9">
    <source>
        <dbReference type="EMBL" id="MDP5182782.1"/>
    </source>
</evidence>